<dbReference type="InterPro" id="IPR007863">
    <property type="entry name" value="Peptidase_M16_C"/>
</dbReference>
<dbReference type="EMBL" id="JASHIF010000011">
    <property type="protein sequence ID" value="MDI9860551.1"/>
    <property type="molecule type" value="Genomic_DNA"/>
</dbReference>
<proteinExistence type="predicted"/>
<dbReference type="Pfam" id="PF00675">
    <property type="entry name" value="Peptidase_M16"/>
    <property type="match status" value="1"/>
</dbReference>
<evidence type="ECO:0000313" key="4">
    <source>
        <dbReference type="Proteomes" id="UP001236507"/>
    </source>
</evidence>
<dbReference type="InterPro" id="IPR011765">
    <property type="entry name" value="Pept_M16_N"/>
</dbReference>
<feature type="domain" description="Peptidase M16 C-terminal" evidence="2">
    <location>
        <begin position="185"/>
        <end position="360"/>
    </location>
</feature>
<dbReference type="InterPro" id="IPR011249">
    <property type="entry name" value="Metalloenz_LuxS/M16"/>
</dbReference>
<feature type="domain" description="Peptidase M16 N-terminal" evidence="1">
    <location>
        <begin position="48"/>
        <end position="166"/>
    </location>
</feature>
<organism evidence="3 4">
    <name type="scientific">Flectobacillus roseus</name>
    <dbReference type="NCBI Taxonomy" id="502259"/>
    <lineage>
        <taxon>Bacteria</taxon>
        <taxon>Pseudomonadati</taxon>
        <taxon>Bacteroidota</taxon>
        <taxon>Cytophagia</taxon>
        <taxon>Cytophagales</taxon>
        <taxon>Flectobacillaceae</taxon>
        <taxon>Flectobacillus</taxon>
    </lineage>
</organism>
<gene>
    <name evidence="3" type="ORF">QM524_15155</name>
</gene>
<dbReference type="PANTHER" id="PTHR11851">
    <property type="entry name" value="METALLOPROTEASE"/>
    <property type="match status" value="1"/>
</dbReference>
<reference evidence="3 4" key="1">
    <citation type="submission" date="2023-05" db="EMBL/GenBank/DDBJ databases">
        <title>Novel species of genus Flectobacillus isolated from stream in China.</title>
        <authorList>
            <person name="Lu H."/>
        </authorList>
    </citation>
    <scope>NUCLEOTIDE SEQUENCE [LARGE SCALE GENOMIC DNA]</scope>
    <source>
        <strain evidence="3 4">KCTC 42575</strain>
    </source>
</reference>
<protein>
    <submittedName>
        <fullName evidence="3">Pitrilysin family protein</fullName>
    </submittedName>
</protein>
<dbReference type="Proteomes" id="UP001236507">
    <property type="component" value="Unassembled WGS sequence"/>
</dbReference>
<name>A0ABT6YAE9_9BACT</name>
<sequence length="429" mass="48435">MAIDILDRSITPAFQTIQEVFIPPVKNVTLSNGLPLHIINVGEQPIIKLELIFNAGNWFDDNKGISFFTAKMLNEGTSAHNSASINQFFDQYGAFTEFTHSVDRASFVLYGLSKHLGQLLPMVQEILQDSVFPQKELETIKKIQQQTIQVNQEKTSFVANQKIRNSIFGETHPYGTNLTQEVIESITRENLVKYYQSHWQNQPFRIFLSGKITEQEIEVVNKVLGSIPVGGGHTTSYEHTDGGLDATSFLIEKENALQSSIRLGKQLFTRSHPDYFNMLIVNEVLGGYFGSRLMKNIREEKGLTYGIGSNVVPFSKNGYFIVGTDVKKEFTQLTIDEIIKEIQVLRTELVSEEELSTVRNYMSGAFAGSLNTPFEIADRYKVIMSEQLPLDFYQQYFQHIQQITSEDILEAAQKHLDPASLIEVAVGGK</sequence>
<evidence type="ECO:0000259" key="1">
    <source>
        <dbReference type="Pfam" id="PF00675"/>
    </source>
</evidence>
<dbReference type="Gene3D" id="3.30.830.10">
    <property type="entry name" value="Metalloenzyme, LuxS/M16 peptidase-like"/>
    <property type="match status" value="2"/>
</dbReference>
<accession>A0ABT6YAE9</accession>
<keyword evidence="4" id="KW-1185">Reference proteome</keyword>
<dbReference type="InterPro" id="IPR050361">
    <property type="entry name" value="MPP/UQCRC_Complex"/>
</dbReference>
<dbReference type="PANTHER" id="PTHR11851:SF224">
    <property type="entry name" value="PROCESSING PROTEASE"/>
    <property type="match status" value="1"/>
</dbReference>
<dbReference type="Pfam" id="PF05193">
    <property type="entry name" value="Peptidase_M16_C"/>
    <property type="match status" value="1"/>
</dbReference>
<comment type="caution">
    <text evidence="3">The sequence shown here is derived from an EMBL/GenBank/DDBJ whole genome shotgun (WGS) entry which is preliminary data.</text>
</comment>
<evidence type="ECO:0000313" key="3">
    <source>
        <dbReference type="EMBL" id="MDI9860551.1"/>
    </source>
</evidence>
<evidence type="ECO:0000259" key="2">
    <source>
        <dbReference type="Pfam" id="PF05193"/>
    </source>
</evidence>
<dbReference type="SUPFAM" id="SSF63411">
    <property type="entry name" value="LuxS/MPP-like metallohydrolase"/>
    <property type="match status" value="2"/>
</dbReference>
<dbReference type="RefSeq" id="WP_283345223.1">
    <property type="nucleotide sequence ID" value="NZ_JASHIF010000011.1"/>
</dbReference>